<name>A0AAV2F8R0_9ROSI</name>
<proteinExistence type="predicted"/>
<evidence type="ECO:0000313" key="2">
    <source>
        <dbReference type="Proteomes" id="UP001497516"/>
    </source>
</evidence>
<accession>A0AAV2F8R0</accession>
<dbReference type="AlphaFoldDB" id="A0AAV2F8R0"/>
<dbReference type="EMBL" id="OZ034819">
    <property type="protein sequence ID" value="CAL1394337.1"/>
    <property type="molecule type" value="Genomic_DNA"/>
</dbReference>
<protein>
    <submittedName>
        <fullName evidence="1">Uncharacterized protein</fullName>
    </submittedName>
</protein>
<keyword evidence="2" id="KW-1185">Reference proteome</keyword>
<evidence type="ECO:0000313" key="1">
    <source>
        <dbReference type="EMBL" id="CAL1394337.1"/>
    </source>
</evidence>
<organism evidence="1 2">
    <name type="scientific">Linum trigynum</name>
    <dbReference type="NCBI Taxonomy" id="586398"/>
    <lineage>
        <taxon>Eukaryota</taxon>
        <taxon>Viridiplantae</taxon>
        <taxon>Streptophyta</taxon>
        <taxon>Embryophyta</taxon>
        <taxon>Tracheophyta</taxon>
        <taxon>Spermatophyta</taxon>
        <taxon>Magnoliopsida</taxon>
        <taxon>eudicotyledons</taxon>
        <taxon>Gunneridae</taxon>
        <taxon>Pentapetalae</taxon>
        <taxon>rosids</taxon>
        <taxon>fabids</taxon>
        <taxon>Malpighiales</taxon>
        <taxon>Linaceae</taxon>
        <taxon>Linum</taxon>
    </lineage>
</organism>
<reference evidence="1 2" key="1">
    <citation type="submission" date="2024-04" db="EMBL/GenBank/DDBJ databases">
        <authorList>
            <person name="Fracassetti M."/>
        </authorList>
    </citation>
    <scope>NUCLEOTIDE SEQUENCE [LARGE SCALE GENOMIC DNA]</scope>
</reference>
<gene>
    <name evidence="1" type="ORF">LTRI10_LOCUS34846</name>
</gene>
<sequence length="67" mass="7846">MLRSLRQIDPLNLLSTSKDELWVALRLRVRSFYKLNSLSLGIEDHKYLVEREYGAIEELIFGLLPNV</sequence>
<dbReference type="Proteomes" id="UP001497516">
    <property type="component" value="Chromosome 6"/>
</dbReference>